<dbReference type="EMBL" id="PQWO01000021">
    <property type="protein sequence ID" value="PZD71115.1"/>
    <property type="molecule type" value="Genomic_DNA"/>
</dbReference>
<dbReference type="AlphaFoldDB" id="A0A2W1JHR8"/>
<comment type="similarity">
    <text evidence="1 5">Belongs to the HypA/HybF family.</text>
</comment>
<evidence type="ECO:0000256" key="4">
    <source>
        <dbReference type="ARBA" id="ARBA00022833"/>
    </source>
</evidence>
<evidence type="ECO:0000256" key="2">
    <source>
        <dbReference type="ARBA" id="ARBA00022596"/>
    </source>
</evidence>
<comment type="function">
    <text evidence="5">Involved in the maturation of [NiFe] hydrogenases. Required for nickel insertion into the metal center of the hydrogenase.</text>
</comment>
<dbReference type="InterPro" id="IPR020538">
    <property type="entry name" value="Hydgase_Ni_incorp_HypA/HybF_CS"/>
</dbReference>
<dbReference type="InterPro" id="IPR000688">
    <property type="entry name" value="HypA/HybF"/>
</dbReference>
<organism evidence="6 7">
    <name type="scientific">Acaryochloris thomasi RCC1774</name>
    <dbReference type="NCBI Taxonomy" id="1764569"/>
    <lineage>
        <taxon>Bacteria</taxon>
        <taxon>Bacillati</taxon>
        <taxon>Cyanobacteriota</taxon>
        <taxon>Cyanophyceae</taxon>
        <taxon>Acaryochloridales</taxon>
        <taxon>Acaryochloridaceae</taxon>
        <taxon>Acaryochloris</taxon>
        <taxon>Acaryochloris thomasi</taxon>
    </lineage>
</organism>
<feature type="binding site" evidence="5">
    <location>
        <position position="89"/>
    </location>
    <ligand>
        <name>Zn(2+)</name>
        <dbReference type="ChEBI" id="CHEBI:29105"/>
    </ligand>
</feature>
<dbReference type="Gene3D" id="3.30.2320.80">
    <property type="match status" value="1"/>
</dbReference>
<evidence type="ECO:0000256" key="5">
    <source>
        <dbReference type="HAMAP-Rule" id="MF_00213"/>
    </source>
</evidence>
<keyword evidence="3 5" id="KW-0479">Metal-binding</keyword>
<dbReference type="PANTHER" id="PTHR34535">
    <property type="entry name" value="HYDROGENASE MATURATION FACTOR HYPA"/>
    <property type="match status" value="1"/>
</dbReference>
<evidence type="ECO:0000313" key="6">
    <source>
        <dbReference type="EMBL" id="PZD71115.1"/>
    </source>
</evidence>
<keyword evidence="4 5" id="KW-0862">Zinc</keyword>
<sequence>MHEVSIMQNALDLALAQAAQQGAQRIHWIKLRVGELSGVIPDALTLAFEIVTAGTIAAEAQLELETVPVLCYCSTCQQDFHPDDWIYSCPICNQLTTELRQGRELELTSLEVS</sequence>
<comment type="caution">
    <text evidence="6">The sequence shown here is derived from an EMBL/GenBank/DDBJ whole genome shotgun (WGS) entry which is preliminary data.</text>
</comment>
<feature type="binding site" evidence="5">
    <location>
        <position position="2"/>
    </location>
    <ligand>
        <name>Ni(2+)</name>
        <dbReference type="ChEBI" id="CHEBI:49786"/>
    </ligand>
</feature>
<evidence type="ECO:0000256" key="1">
    <source>
        <dbReference type="ARBA" id="ARBA00010748"/>
    </source>
</evidence>
<gene>
    <name evidence="6" type="primary">hypA_2</name>
    <name evidence="5" type="synonym">hypA</name>
    <name evidence="6" type="ORF">C1752_07843</name>
</gene>
<proteinExistence type="inferred from homology"/>
<dbReference type="Proteomes" id="UP000248857">
    <property type="component" value="Unassembled WGS sequence"/>
</dbReference>
<keyword evidence="7" id="KW-1185">Reference proteome</keyword>
<keyword evidence="2 5" id="KW-0533">Nickel</keyword>
<dbReference type="GO" id="GO:0051604">
    <property type="term" value="P:protein maturation"/>
    <property type="evidence" value="ECO:0007669"/>
    <property type="project" value="InterPro"/>
</dbReference>
<protein>
    <recommendedName>
        <fullName evidence="5">Hydrogenase maturation factor HypA</fullName>
    </recommendedName>
</protein>
<feature type="binding site" evidence="5">
    <location>
        <position position="76"/>
    </location>
    <ligand>
        <name>Zn(2+)</name>
        <dbReference type="ChEBI" id="CHEBI:29105"/>
    </ligand>
</feature>
<dbReference type="PROSITE" id="PS01249">
    <property type="entry name" value="HYPA"/>
    <property type="match status" value="1"/>
</dbReference>
<accession>A0A2W1JHR8</accession>
<dbReference type="NCBIfam" id="TIGR00100">
    <property type="entry name" value="hypA"/>
    <property type="match status" value="1"/>
</dbReference>
<dbReference type="PANTHER" id="PTHR34535:SF3">
    <property type="entry name" value="HYDROGENASE MATURATION FACTOR HYPA"/>
    <property type="match status" value="1"/>
</dbReference>
<dbReference type="OrthoDB" id="9800361at2"/>
<dbReference type="GO" id="GO:0008270">
    <property type="term" value="F:zinc ion binding"/>
    <property type="evidence" value="ECO:0007669"/>
    <property type="project" value="UniProtKB-UniRule"/>
</dbReference>
<evidence type="ECO:0000313" key="7">
    <source>
        <dbReference type="Proteomes" id="UP000248857"/>
    </source>
</evidence>
<dbReference type="GO" id="GO:0016151">
    <property type="term" value="F:nickel cation binding"/>
    <property type="evidence" value="ECO:0007669"/>
    <property type="project" value="UniProtKB-UniRule"/>
</dbReference>
<reference evidence="6 7" key="1">
    <citation type="journal article" date="2018" name="Sci. Rep.">
        <title>A novel species of the marine cyanobacterium Acaryochloris with a unique pigment content and lifestyle.</title>
        <authorList>
            <person name="Partensky F."/>
            <person name="Six C."/>
            <person name="Ratin M."/>
            <person name="Garczarek L."/>
            <person name="Vaulot D."/>
            <person name="Probert I."/>
            <person name="Calteau A."/>
            <person name="Gourvil P."/>
            <person name="Marie D."/>
            <person name="Grebert T."/>
            <person name="Bouchier C."/>
            <person name="Le Panse S."/>
            <person name="Gachenot M."/>
            <person name="Rodriguez F."/>
            <person name="Garrido J.L."/>
        </authorList>
    </citation>
    <scope>NUCLEOTIDE SEQUENCE [LARGE SCALE GENOMIC DNA]</scope>
    <source>
        <strain evidence="6 7">RCC1774</strain>
    </source>
</reference>
<dbReference type="HAMAP" id="MF_00213">
    <property type="entry name" value="HypA_HybF"/>
    <property type="match status" value="1"/>
</dbReference>
<dbReference type="RefSeq" id="WP_110988322.1">
    <property type="nucleotide sequence ID" value="NZ_CAWNWM010000021.1"/>
</dbReference>
<feature type="binding site" evidence="5">
    <location>
        <position position="92"/>
    </location>
    <ligand>
        <name>Zn(2+)</name>
        <dbReference type="ChEBI" id="CHEBI:29105"/>
    </ligand>
</feature>
<feature type="binding site" evidence="5">
    <location>
        <position position="73"/>
    </location>
    <ligand>
        <name>Zn(2+)</name>
        <dbReference type="ChEBI" id="CHEBI:29105"/>
    </ligand>
</feature>
<dbReference type="PIRSF" id="PIRSF004761">
    <property type="entry name" value="Hydrgn_mat_HypA"/>
    <property type="match status" value="1"/>
</dbReference>
<evidence type="ECO:0000256" key="3">
    <source>
        <dbReference type="ARBA" id="ARBA00022723"/>
    </source>
</evidence>
<dbReference type="Pfam" id="PF01155">
    <property type="entry name" value="HypA"/>
    <property type="match status" value="1"/>
</dbReference>
<name>A0A2W1JHR8_9CYAN</name>